<dbReference type="InterPro" id="IPR015946">
    <property type="entry name" value="KH_dom-like_a/b"/>
</dbReference>
<dbReference type="Gene3D" id="3.30.300.20">
    <property type="match status" value="1"/>
</dbReference>
<dbReference type="GO" id="GO:0003723">
    <property type="term" value="F:RNA binding"/>
    <property type="evidence" value="ECO:0007669"/>
    <property type="project" value="InterPro"/>
</dbReference>
<organism evidence="2">
    <name type="scientific">marine metagenome</name>
    <dbReference type="NCBI Taxonomy" id="408172"/>
    <lineage>
        <taxon>unclassified sequences</taxon>
        <taxon>metagenomes</taxon>
        <taxon>ecological metagenomes</taxon>
    </lineage>
</organism>
<gene>
    <name evidence="2" type="ORF">METZ01_LOCUS38662</name>
</gene>
<dbReference type="Gene3D" id="3.30.1370.50">
    <property type="entry name" value="R3H-like domain"/>
    <property type="match status" value="1"/>
</dbReference>
<evidence type="ECO:0000313" key="2">
    <source>
        <dbReference type="EMBL" id="SUZ85808.1"/>
    </source>
</evidence>
<dbReference type="SUPFAM" id="SSF82708">
    <property type="entry name" value="R3H domain"/>
    <property type="match status" value="1"/>
</dbReference>
<reference evidence="2" key="1">
    <citation type="submission" date="2018-05" db="EMBL/GenBank/DDBJ databases">
        <authorList>
            <person name="Lanie J.A."/>
            <person name="Ng W.-L."/>
            <person name="Kazmierczak K.M."/>
            <person name="Andrzejewski T.M."/>
            <person name="Davidsen T.M."/>
            <person name="Wayne K.J."/>
            <person name="Tettelin H."/>
            <person name="Glass J.I."/>
            <person name="Rusch D."/>
            <person name="Podicherti R."/>
            <person name="Tsui H.-C.T."/>
            <person name="Winkler M.E."/>
        </authorList>
    </citation>
    <scope>NUCLEOTIDE SEQUENCE</scope>
</reference>
<dbReference type="InterPro" id="IPR039247">
    <property type="entry name" value="KhpB"/>
</dbReference>
<dbReference type="PROSITE" id="PS51061">
    <property type="entry name" value="R3H"/>
    <property type="match status" value="1"/>
</dbReference>
<dbReference type="InterPro" id="IPR036867">
    <property type="entry name" value="R3H_dom_sf"/>
</dbReference>
<evidence type="ECO:0000259" key="1">
    <source>
        <dbReference type="PROSITE" id="PS51061"/>
    </source>
</evidence>
<dbReference type="PANTHER" id="PTHR35800">
    <property type="entry name" value="PROTEIN JAG"/>
    <property type="match status" value="1"/>
</dbReference>
<dbReference type="Pfam" id="PF01424">
    <property type="entry name" value="R3H"/>
    <property type="match status" value="1"/>
</dbReference>
<dbReference type="PANTHER" id="PTHR35800:SF1">
    <property type="entry name" value="RNA-BINDING PROTEIN KHPB"/>
    <property type="match status" value="1"/>
</dbReference>
<sequence>MGLPLTVVITETPDCVQVRLDGTGGEALLQRKGAALDALQHILNGKFRRELPEHHRIVVDHQDFRVSKDAELCQTVEFLIKQAKQTGQPQEIGPLNAYARRMVHLAVAEDPEMSSESQGDARLKTVLISVKSTAN</sequence>
<protein>
    <recommendedName>
        <fullName evidence="1">R3H domain-containing protein</fullName>
    </recommendedName>
</protein>
<dbReference type="EMBL" id="UINC01001652">
    <property type="protein sequence ID" value="SUZ85808.1"/>
    <property type="molecule type" value="Genomic_DNA"/>
</dbReference>
<accession>A0A381R4N2</accession>
<name>A0A381R4N2_9ZZZZ</name>
<feature type="domain" description="R3H" evidence="1">
    <location>
        <begin position="66"/>
        <end position="132"/>
    </location>
</feature>
<proteinExistence type="predicted"/>
<dbReference type="AlphaFoldDB" id="A0A381R4N2"/>
<dbReference type="InterPro" id="IPR001374">
    <property type="entry name" value="R3H_dom"/>
</dbReference>